<evidence type="ECO:0000256" key="4">
    <source>
        <dbReference type="ARBA" id="ARBA00022631"/>
    </source>
</evidence>
<proteinExistence type="predicted"/>
<feature type="region of interest" description="Disordered" evidence="7">
    <location>
        <begin position="65"/>
        <end position="96"/>
    </location>
</feature>
<evidence type="ECO:0000313" key="10">
    <source>
        <dbReference type="Proteomes" id="UP000515563"/>
    </source>
</evidence>
<dbReference type="Proteomes" id="UP000515563">
    <property type="component" value="Chromosome"/>
</dbReference>
<dbReference type="KEGG" id="kqi:F1D05_01420"/>
<evidence type="ECO:0000256" key="2">
    <source>
        <dbReference type="ARBA" id="ARBA00004754"/>
    </source>
</evidence>
<dbReference type="InterPro" id="IPR017595">
    <property type="entry name" value="OHCU_decarboxylase-2"/>
</dbReference>
<dbReference type="PANTHER" id="PTHR43466">
    <property type="entry name" value="2-OXO-4-HYDROXY-4-CARBOXY-5-UREIDOIMIDAZOLINE DECARBOXYLASE-RELATED"/>
    <property type="match status" value="1"/>
</dbReference>
<dbReference type="InterPro" id="IPR018020">
    <property type="entry name" value="OHCU_decarboxylase"/>
</dbReference>
<protein>
    <recommendedName>
        <fullName evidence="3">2-oxo-4-hydroxy-4-carboxy-5-ureidoimidazoline decarboxylase</fullName>
        <ecNumber evidence="3">4.1.1.97</ecNumber>
    </recommendedName>
</protein>
<keyword evidence="4" id="KW-0659">Purine metabolism</keyword>
<sequence length="170" mass="18621">MDLQNFNSIPADELRPLLAACCDVPRWVNRILTARPYDDLPSLTAVADQAARDLDATEVTQALAAHPRIGDRANGNTTEATWSRNEQSGVGDDPSVRAALTAGNQAYEQRFNQVFLICATGLTASEMLTALHHRLTNDPRTEAYVVQDELRKIAVLRLTKLIALGKEIPA</sequence>
<feature type="domain" description="Oxo-4-hydroxy-4-carboxy-5-ureidoimidazoline decarboxylase" evidence="8">
    <location>
        <begin position="7"/>
        <end position="158"/>
    </location>
</feature>
<feature type="compositionally biased region" description="Polar residues" evidence="7">
    <location>
        <begin position="74"/>
        <end position="88"/>
    </location>
</feature>
<evidence type="ECO:0000259" key="8">
    <source>
        <dbReference type="Pfam" id="PF09349"/>
    </source>
</evidence>
<keyword evidence="5" id="KW-0210">Decarboxylase</keyword>
<dbReference type="EMBL" id="CP043661">
    <property type="protein sequence ID" value="QNE16801.1"/>
    <property type="molecule type" value="Genomic_DNA"/>
</dbReference>
<comment type="pathway">
    <text evidence="2">Purine metabolism; urate degradation; (S)-allantoin from urate: step 3/3.</text>
</comment>
<evidence type="ECO:0000256" key="1">
    <source>
        <dbReference type="ARBA" id="ARBA00001163"/>
    </source>
</evidence>
<dbReference type="NCBIfam" id="TIGR03180">
    <property type="entry name" value="UraD_2"/>
    <property type="match status" value="1"/>
</dbReference>
<evidence type="ECO:0000256" key="3">
    <source>
        <dbReference type="ARBA" id="ARBA00012257"/>
    </source>
</evidence>
<keyword evidence="10" id="KW-1185">Reference proteome</keyword>
<evidence type="ECO:0000313" key="9">
    <source>
        <dbReference type="EMBL" id="QNE16801.1"/>
    </source>
</evidence>
<dbReference type="InterPro" id="IPR036778">
    <property type="entry name" value="OHCU_decarboxylase_sf"/>
</dbReference>
<accession>A0A7G6WS36</accession>
<dbReference type="RefSeq" id="WP_185445516.1">
    <property type="nucleotide sequence ID" value="NZ_CP043661.1"/>
</dbReference>
<dbReference type="PANTHER" id="PTHR43466:SF1">
    <property type="entry name" value="2-OXO-4-HYDROXY-4-CARBOXY-5-UREIDOIMIDAZOLINE DECARBOXYLASE-RELATED"/>
    <property type="match status" value="1"/>
</dbReference>
<dbReference type="GO" id="GO:0019628">
    <property type="term" value="P:urate catabolic process"/>
    <property type="evidence" value="ECO:0007669"/>
    <property type="project" value="TreeGrafter"/>
</dbReference>
<reference evidence="10" key="1">
    <citation type="submission" date="2019-09" db="EMBL/GenBank/DDBJ databases">
        <title>Antimicrobial potential of Antarctic Bacteria.</title>
        <authorList>
            <person name="Benaud N."/>
            <person name="Edwards R.J."/>
            <person name="Ferrari B.C."/>
        </authorList>
    </citation>
    <scope>NUCLEOTIDE SEQUENCE [LARGE SCALE GENOMIC DNA]</scope>
    <source>
        <strain evidence="10">SPB151</strain>
    </source>
</reference>
<dbReference type="GO" id="GO:0006144">
    <property type="term" value="P:purine nucleobase metabolic process"/>
    <property type="evidence" value="ECO:0007669"/>
    <property type="project" value="UniProtKB-KW"/>
</dbReference>
<evidence type="ECO:0000256" key="5">
    <source>
        <dbReference type="ARBA" id="ARBA00022793"/>
    </source>
</evidence>
<evidence type="ECO:0000256" key="7">
    <source>
        <dbReference type="SAM" id="MobiDB-lite"/>
    </source>
</evidence>
<dbReference type="AlphaFoldDB" id="A0A7G6WS36"/>
<dbReference type="GO" id="GO:0051997">
    <property type="term" value="F:2-oxo-4-hydroxy-4-carboxy-5-ureidoimidazoline decarboxylase activity"/>
    <property type="evidence" value="ECO:0007669"/>
    <property type="project" value="UniProtKB-EC"/>
</dbReference>
<evidence type="ECO:0000256" key="6">
    <source>
        <dbReference type="ARBA" id="ARBA00023239"/>
    </source>
</evidence>
<dbReference type="NCBIfam" id="NF010372">
    <property type="entry name" value="PRK13798.1"/>
    <property type="match status" value="1"/>
</dbReference>
<dbReference type="SUPFAM" id="SSF158694">
    <property type="entry name" value="UraD-Like"/>
    <property type="match status" value="1"/>
</dbReference>
<dbReference type="Gene3D" id="1.10.3330.10">
    <property type="entry name" value="Oxo-4-hydroxy-4-carboxy-5-ureidoimidazoline decarboxylase"/>
    <property type="match status" value="1"/>
</dbReference>
<organism evidence="9 10">
    <name type="scientific">Kribbella qitaiheensis</name>
    <dbReference type="NCBI Taxonomy" id="1544730"/>
    <lineage>
        <taxon>Bacteria</taxon>
        <taxon>Bacillati</taxon>
        <taxon>Actinomycetota</taxon>
        <taxon>Actinomycetes</taxon>
        <taxon>Propionibacteriales</taxon>
        <taxon>Kribbellaceae</taxon>
        <taxon>Kribbella</taxon>
    </lineage>
</organism>
<reference evidence="9 10" key="2">
    <citation type="journal article" date="2020" name="Microbiol. Resour. Announc.">
        <title>Antarctic desert soil bacteria exhibit high novel natural product potential, evaluated through long-read genome sequencing and comparative genomics.</title>
        <authorList>
            <person name="Benaud N."/>
            <person name="Edwards R.J."/>
            <person name="Amos T.G."/>
            <person name="D'Agostino P.M."/>
            <person name="Gutierrez-Chavez C."/>
            <person name="Montgomery K."/>
            <person name="Nicetic I."/>
            <person name="Ferrari B.C."/>
        </authorList>
    </citation>
    <scope>NUCLEOTIDE SEQUENCE [LARGE SCALE GENOMIC DNA]</scope>
    <source>
        <strain evidence="9 10">SPB151</strain>
    </source>
</reference>
<dbReference type="EC" id="4.1.1.97" evidence="3"/>
<keyword evidence="6 9" id="KW-0456">Lyase</keyword>
<name>A0A7G6WS36_9ACTN</name>
<gene>
    <name evidence="9" type="primary">uraD</name>
    <name evidence="9" type="ORF">F1D05_01420</name>
</gene>
<comment type="catalytic activity">
    <reaction evidence="1">
        <text>5-hydroxy-2-oxo-4-ureido-2,5-dihydro-1H-imidazole-5-carboxylate + H(+) = (S)-allantoin + CO2</text>
        <dbReference type="Rhea" id="RHEA:26301"/>
        <dbReference type="ChEBI" id="CHEBI:15378"/>
        <dbReference type="ChEBI" id="CHEBI:15678"/>
        <dbReference type="ChEBI" id="CHEBI:16526"/>
        <dbReference type="ChEBI" id="CHEBI:58639"/>
        <dbReference type="EC" id="4.1.1.97"/>
    </reaction>
</comment>
<dbReference type="Pfam" id="PF09349">
    <property type="entry name" value="OHCU_decarbox"/>
    <property type="match status" value="1"/>
</dbReference>